<feature type="transmembrane region" description="Helical" evidence="1">
    <location>
        <begin position="60"/>
        <end position="83"/>
    </location>
</feature>
<sequence>MFINNLTKQDCDDIFKLIRSKKILSGLTHRIQVLQIIWFLDLMFVAYIDIHKILKNNEKWGQFILHEILISVMFTFGIFLMLYSLQKRFVKHHSNGMSVIFIEEPSILLEQIFSKPNSTDEKLSQFISSIQEQIKNKSKYYWLKNPKQPKFRFIIDSSKYFIIVGPSSNQERFFYEKYRILVVEKNEHNTGIAATAMELKKLIGHDTIIIKNG</sequence>
<keyword evidence="1" id="KW-0812">Transmembrane</keyword>
<keyword evidence="3" id="KW-1185">Reference proteome</keyword>
<evidence type="ECO:0000256" key="1">
    <source>
        <dbReference type="SAM" id="Phobius"/>
    </source>
</evidence>
<keyword evidence="1" id="KW-0472">Membrane</keyword>
<gene>
    <name evidence="2" type="ORF">ABM34_12020</name>
</gene>
<dbReference type="AlphaFoldDB" id="A0A0H4QN61"/>
<keyword evidence="1" id="KW-1133">Transmembrane helix</keyword>
<evidence type="ECO:0000313" key="2">
    <source>
        <dbReference type="EMBL" id="AKP68188.1"/>
    </source>
</evidence>
<dbReference type="PATRIC" id="fig|1007676.4.peg.2432"/>
<feature type="transmembrane region" description="Helical" evidence="1">
    <location>
        <begin position="31"/>
        <end position="48"/>
    </location>
</feature>
<dbReference type="KEGG" id="lgn:ABM34_12020"/>
<dbReference type="EMBL" id="CP012034">
    <property type="protein sequence ID" value="AKP68188.1"/>
    <property type="molecule type" value="Genomic_DNA"/>
</dbReference>
<accession>A0A0H4QN61</accession>
<evidence type="ECO:0000313" key="3">
    <source>
        <dbReference type="Proteomes" id="UP000036106"/>
    </source>
</evidence>
<protein>
    <submittedName>
        <fullName evidence="2">Uncharacterized protein</fullName>
    </submittedName>
</protein>
<organism evidence="2 3">
    <name type="scientific">Companilactobacillus ginsenosidimutans</name>
    <dbReference type="NCBI Taxonomy" id="1007676"/>
    <lineage>
        <taxon>Bacteria</taxon>
        <taxon>Bacillati</taxon>
        <taxon>Bacillota</taxon>
        <taxon>Bacilli</taxon>
        <taxon>Lactobacillales</taxon>
        <taxon>Lactobacillaceae</taxon>
        <taxon>Companilactobacillus</taxon>
    </lineage>
</organism>
<dbReference type="Proteomes" id="UP000036106">
    <property type="component" value="Chromosome"/>
</dbReference>
<reference evidence="3" key="1">
    <citation type="submission" date="2015-07" db="EMBL/GenBank/DDBJ databases">
        <title>Lactobacillus ginsenosidimutans/EMML 3141/ whole genome sequencing.</title>
        <authorList>
            <person name="Kim M.K."/>
            <person name="Im W.-T."/>
            <person name="Srinivasan S."/>
            <person name="Lee J.-J."/>
        </authorList>
    </citation>
    <scope>NUCLEOTIDE SEQUENCE [LARGE SCALE GENOMIC DNA]</scope>
    <source>
        <strain evidence="3">EMML 3041</strain>
    </source>
</reference>
<name>A0A0H4QN61_9LACO</name>
<dbReference type="RefSeq" id="WP_048706041.1">
    <property type="nucleotide sequence ID" value="NZ_CP012034.1"/>
</dbReference>
<proteinExistence type="predicted"/>